<dbReference type="SUPFAM" id="SSF82895">
    <property type="entry name" value="TSP-1 type 1 repeat"/>
    <property type="match status" value="12"/>
</dbReference>
<dbReference type="InterPro" id="IPR050439">
    <property type="entry name" value="ADAMTS_ADAMTS-like"/>
</dbReference>
<keyword evidence="6" id="KW-0677">Repeat</keyword>
<dbReference type="PANTHER" id="PTHR13723:SF315">
    <property type="entry name" value="NO LONG NERVE CORD, ISOFORM C"/>
    <property type="match status" value="1"/>
</dbReference>
<dbReference type="GO" id="GO:0046872">
    <property type="term" value="F:metal ion binding"/>
    <property type="evidence" value="ECO:0007669"/>
    <property type="project" value="UniProtKB-KW"/>
</dbReference>
<keyword evidence="2" id="KW-0964">Secreted</keyword>
<dbReference type="GO" id="GO:0030198">
    <property type="term" value="P:extracellular matrix organization"/>
    <property type="evidence" value="ECO:0007669"/>
    <property type="project" value="TreeGrafter"/>
</dbReference>
<feature type="domain" description="Peptidase M12B" evidence="14">
    <location>
        <begin position="234"/>
        <end position="436"/>
    </location>
</feature>
<evidence type="ECO:0000256" key="4">
    <source>
        <dbReference type="ARBA" id="ARBA00022723"/>
    </source>
</evidence>
<evidence type="ECO:0000259" key="14">
    <source>
        <dbReference type="PROSITE" id="PS50215"/>
    </source>
</evidence>
<reference evidence="15 16" key="1">
    <citation type="submission" date="2020-04" db="EMBL/GenBank/DDBJ databases">
        <authorList>
            <person name="Laetsch R D."/>
            <person name="Stevens L."/>
            <person name="Kumar S."/>
            <person name="Blaxter L. M."/>
        </authorList>
    </citation>
    <scope>NUCLEOTIDE SEQUENCE [LARGE SCALE GENOMIC DNA]</scope>
</reference>
<evidence type="ECO:0000256" key="1">
    <source>
        <dbReference type="ARBA" id="ARBA00004613"/>
    </source>
</evidence>
<proteinExistence type="predicted"/>
<feature type="binding site" evidence="12">
    <location>
        <position position="389"/>
    </location>
    <ligand>
        <name>Zn(2+)</name>
        <dbReference type="ChEBI" id="CHEBI:29105"/>
        <note>catalytic</note>
    </ligand>
</feature>
<dbReference type="Gene3D" id="3.40.390.10">
    <property type="entry name" value="Collagenase (Catalytic Domain)"/>
    <property type="match status" value="1"/>
</dbReference>
<dbReference type="InterPro" id="IPR041645">
    <property type="entry name" value="ADAMTS_CR_2"/>
</dbReference>
<evidence type="ECO:0000256" key="8">
    <source>
        <dbReference type="ARBA" id="ARBA00022833"/>
    </source>
</evidence>
<sequence>MPPLLFAAVLFFSTLIGSTQSIHNHLNEEELKQVFGVSNKHEVPEYSLIKATRYNTKNGILKMKFVAFNDTYRLHLRKNSRIVSPHIISVIRQGENVTTYDGLKNYEQCHYQGEVKSHGNMKAAISDCGALMGSIVMDDHFLVLQTLPKRVHHLQREQHLVYKRAAGLLTETESRIRVEIAKLQEESQESSFCDTSESIDDAATTIPAHLKFNYTVPSSAQLDSPFIFPNMDPITLEIGLFLDSKLFEHFEREYIQDAEQHLLEFSLALINNVHVLYQQDTLSPNLDIVIVRYEMWKTQPSALSTSVHKNGQAQSLLDAFCRYQAHMNPGTDLTDMNHWDHGVLLTGYDIYHTTTSVAGVAPVARMCDPLFACSLVEGLHLGRSFVLAHEMGHNMGMVHDGVQNQCSRSCCLMSAVNGAGKTTWSECSVREFNAFLLQLDESGRGNCLRDASPGLITTNHLSDTRLPGQRFTADQQCSYFWGRDYKVEIPNGRVMDDICRILWCGNSGSTISTAHPALEGSWCGHNKWCHKGQCLPWMGGLPPRPVDGAWSEWGGAQQGCPIQQCQVTGSITVQAQNRDCVNPAPNNGGLPCQGSNIRGIVCGSTSSNCLGFGREEFANKICTSIKYDPNKPDHQLTGEGFEHSTQPCRVWCHLIDSELIRNKGQFPDGTPCGAGQYCVGGQCLALSCDDKALVLEEDDCPRLVGRSTVQWEEWSSWSECSATCGSDGRQTRKRRCSSERKCQGISEETRKCQEILPECQEFGTWEEWGPCSAKCALGTQRRFRPCLTTNCPSNQLVEKRPCDNEGCWTNWDEWSSCSRTCDGGRRYRIRKCLDDKCDGEDLEKDVCNTQKCVTQTWGDWLPCSVSCGIGFQIRERLCDGQLCPTANKQARTCNRQQCPSLSAISVWGQWGEWSTCSASCGEGTQTRERSCRRGNCSESESSQTRRCVNGPCADSFLEWTEWSACESCSSFDSRKRFARCDGNSDPSCKDKSEEEFCDTVCLREKNTFGSIKPKLVTTNDLRKAFGKPTLTLEGWSEWSSCSVTCGSGFTTRKRGEQIERKECNLSSCLELFVWSDWSPCSKSCGEDSVQTRQKLCLFNGGECSSYAESRKCKNLPLCDSVSSMNSLDAPTWSDWSSWSACSCFSLTSTRRRFCQVSDPAIQGFCSGPILEQIPCVPASCVPSAGGWSSWSEWSTCSKDCGDNGHQIRNRMCSEPIPSNRGAYCSGYSFDQRPCIVDSVCTDKVDGGWTEWTAWSECSDYCRNGHRSRTRFCANPRPSQGGKACTGSDFELQPCFDQEKCHSRDGGWSSWSEWTSCTASCGFGVQHRERSCSEPAPKGGKVCEGLAHQTTLCDLPECDYESDGEWSAWNEWSNCMGNCGVGTRTRIRACVSPPVSGGGQPCFGRSSELMECKSDHSLCSTFISSSILADGYFIDSE</sequence>
<feature type="binding site" evidence="12">
    <location>
        <position position="393"/>
    </location>
    <ligand>
        <name>Zn(2+)</name>
        <dbReference type="ChEBI" id="CHEBI:29105"/>
        <note>catalytic</note>
    </ligand>
</feature>
<dbReference type="Proteomes" id="UP000494206">
    <property type="component" value="Unassembled WGS sequence"/>
</dbReference>
<keyword evidence="3" id="KW-0645">Protease</keyword>
<evidence type="ECO:0000313" key="16">
    <source>
        <dbReference type="Proteomes" id="UP000494206"/>
    </source>
</evidence>
<evidence type="ECO:0000256" key="3">
    <source>
        <dbReference type="ARBA" id="ARBA00022670"/>
    </source>
</evidence>
<gene>
    <name evidence="15" type="ORF">CBOVIS_LOCUS2761</name>
</gene>
<dbReference type="Pfam" id="PF01421">
    <property type="entry name" value="Reprolysin"/>
    <property type="match status" value="1"/>
</dbReference>
<dbReference type="PANTHER" id="PTHR13723">
    <property type="entry name" value="ADAMTS A DISINTEGRIN AND METALLOPROTEASE WITH THROMBOSPONDIN MOTIFS PROTEASE"/>
    <property type="match status" value="1"/>
</dbReference>
<dbReference type="GO" id="GO:0006508">
    <property type="term" value="P:proteolysis"/>
    <property type="evidence" value="ECO:0007669"/>
    <property type="project" value="UniProtKB-KW"/>
</dbReference>
<organism evidence="15 16">
    <name type="scientific">Caenorhabditis bovis</name>
    <dbReference type="NCBI Taxonomy" id="2654633"/>
    <lineage>
        <taxon>Eukaryota</taxon>
        <taxon>Metazoa</taxon>
        <taxon>Ecdysozoa</taxon>
        <taxon>Nematoda</taxon>
        <taxon>Chromadorea</taxon>
        <taxon>Rhabditida</taxon>
        <taxon>Rhabditina</taxon>
        <taxon>Rhabditomorpha</taxon>
        <taxon>Rhabditoidea</taxon>
        <taxon>Rhabditidae</taxon>
        <taxon>Peloderinae</taxon>
        <taxon>Caenorhabditis</taxon>
    </lineage>
</organism>
<dbReference type="GO" id="GO:0031012">
    <property type="term" value="C:extracellular matrix"/>
    <property type="evidence" value="ECO:0007669"/>
    <property type="project" value="TreeGrafter"/>
</dbReference>
<feature type="chain" id="PRO_5035845681" description="Peptidase M12B domain-containing protein" evidence="13">
    <location>
        <begin position="22"/>
        <end position="1436"/>
    </location>
</feature>
<evidence type="ECO:0000256" key="7">
    <source>
        <dbReference type="ARBA" id="ARBA00022801"/>
    </source>
</evidence>
<evidence type="ECO:0000256" key="5">
    <source>
        <dbReference type="ARBA" id="ARBA00022729"/>
    </source>
</evidence>
<dbReference type="FunFam" id="2.20.100.10:FF:000001">
    <property type="entry name" value="semaphorin-5A isoform X1"/>
    <property type="match status" value="2"/>
</dbReference>
<protein>
    <recommendedName>
        <fullName evidence="14">Peptidase M12B domain-containing protein</fullName>
    </recommendedName>
</protein>
<keyword evidence="9" id="KW-0482">Metalloprotease</keyword>
<dbReference type="InterPro" id="IPR024079">
    <property type="entry name" value="MetalloPept_cat_dom_sf"/>
</dbReference>
<feature type="binding site" evidence="12">
    <location>
        <position position="399"/>
    </location>
    <ligand>
        <name>Zn(2+)</name>
        <dbReference type="ChEBI" id="CHEBI:29105"/>
        <note>catalytic</note>
    </ligand>
</feature>
<dbReference type="GO" id="GO:0004222">
    <property type="term" value="F:metalloendopeptidase activity"/>
    <property type="evidence" value="ECO:0007669"/>
    <property type="project" value="InterPro"/>
</dbReference>
<feature type="disulfide bond" evidence="12">
    <location>
        <begin position="406"/>
        <end position="411"/>
    </location>
</feature>
<dbReference type="Pfam" id="PF01562">
    <property type="entry name" value="Pep_M12B_propep"/>
    <property type="match status" value="1"/>
</dbReference>
<keyword evidence="8 12" id="KW-0862">Zinc</keyword>
<evidence type="ECO:0000256" key="9">
    <source>
        <dbReference type="ARBA" id="ARBA00023049"/>
    </source>
</evidence>
<evidence type="ECO:0000256" key="11">
    <source>
        <dbReference type="ARBA" id="ARBA00023180"/>
    </source>
</evidence>
<feature type="signal peptide" evidence="13">
    <location>
        <begin position="1"/>
        <end position="21"/>
    </location>
</feature>
<dbReference type="InterPro" id="IPR001590">
    <property type="entry name" value="Peptidase_M12B"/>
</dbReference>
<comment type="caution">
    <text evidence="15">The sequence shown here is derived from an EMBL/GenBank/DDBJ whole genome shotgun (WGS) entry which is preliminary data.</text>
</comment>
<name>A0A8S1EET9_9PELO</name>
<dbReference type="PROSITE" id="PS50092">
    <property type="entry name" value="TSP1"/>
    <property type="match status" value="12"/>
</dbReference>
<dbReference type="OrthoDB" id="10035764at2759"/>
<dbReference type="CDD" id="cd04273">
    <property type="entry name" value="ZnMc_ADAMTS_like"/>
    <property type="match status" value="1"/>
</dbReference>
<comment type="subcellular location">
    <subcellularLocation>
        <location evidence="1">Secreted</location>
    </subcellularLocation>
</comment>
<feature type="active site" evidence="12">
    <location>
        <position position="390"/>
    </location>
</feature>
<keyword evidence="11" id="KW-0325">Glycoprotein</keyword>
<dbReference type="SMART" id="SM00209">
    <property type="entry name" value="TSP1"/>
    <property type="match status" value="13"/>
</dbReference>
<dbReference type="PRINTS" id="PR01705">
    <property type="entry name" value="TSP1REPEAT"/>
</dbReference>
<dbReference type="Gene3D" id="3.40.1620.60">
    <property type="match status" value="1"/>
</dbReference>
<accession>A0A8S1EET9</accession>
<evidence type="ECO:0000313" key="15">
    <source>
        <dbReference type="EMBL" id="CAB3399674.1"/>
    </source>
</evidence>
<dbReference type="InterPro" id="IPR036383">
    <property type="entry name" value="TSP1_rpt_sf"/>
</dbReference>
<dbReference type="InterPro" id="IPR002870">
    <property type="entry name" value="Peptidase_M12B_N"/>
</dbReference>
<dbReference type="Gene3D" id="2.20.100.10">
    <property type="entry name" value="Thrombospondin type-1 (TSP1) repeat"/>
    <property type="match status" value="13"/>
</dbReference>
<evidence type="ECO:0000256" key="13">
    <source>
        <dbReference type="SAM" id="SignalP"/>
    </source>
</evidence>
<evidence type="ECO:0000256" key="6">
    <source>
        <dbReference type="ARBA" id="ARBA00022737"/>
    </source>
</evidence>
<dbReference type="SUPFAM" id="SSF55486">
    <property type="entry name" value="Metalloproteases ('zincins'), catalytic domain"/>
    <property type="match status" value="1"/>
</dbReference>
<dbReference type="Pfam" id="PF17771">
    <property type="entry name" value="ADAMTS_CR_2"/>
    <property type="match status" value="1"/>
</dbReference>
<dbReference type="InterPro" id="IPR000884">
    <property type="entry name" value="TSP1_rpt"/>
</dbReference>
<keyword evidence="7" id="KW-0378">Hydrolase</keyword>
<dbReference type="EMBL" id="CADEPM010000002">
    <property type="protein sequence ID" value="CAB3399674.1"/>
    <property type="molecule type" value="Genomic_DNA"/>
</dbReference>
<evidence type="ECO:0000256" key="10">
    <source>
        <dbReference type="ARBA" id="ARBA00023157"/>
    </source>
</evidence>
<dbReference type="Pfam" id="PF00090">
    <property type="entry name" value="TSP_1"/>
    <property type="match status" value="12"/>
</dbReference>
<dbReference type="GO" id="GO:0005576">
    <property type="term" value="C:extracellular region"/>
    <property type="evidence" value="ECO:0007669"/>
    <property type="project" value="UniProtKB-SubCell"/>
</dbReference>
<comment type="caution">
    <text evidence="12">Lacks conserved residue(s) required for the propagation of feature annotation.</text>
</comment>
<keyword evidence="16" id="KW-1185">Reference proteome</keyword>
<dbReference type="InterPro" id="IPR057401">
    <property type="entry name" value="Adt-1/2-like_dom"/>
</dbReference>
<keyword evidence="5 13" id="KW-0732">Signal</keyword>
<keyword evidence="4 12" id="KW-0479">Metal-binding</keyword>
<evidence type="ECO:0000256" key="2">
    <source>
        <dbReference type="ARBA" id="ARBA00022525"/>
    </source>
</evidence>
<evidence type="ECO:0000256" key="12">
    <source>
        <dbReference type="PROSITE-ProRule" id="PRU00276"/>
    </source>
</evidence>
<dbReference type="FunFam" id="2.20.100.10:FF:000002">
    <property type="entry name" value="Unc-5 netrin receptor C"/>
    <property type="match status" value="1"/>
</dbReference>
<keyword evidence="10 12" id="KW-1015">Disulfide bond</keyword>
<dbReference type="Pfam" id="PF25379">
    <property type="entry name" value="Adt-1"/>
    <property type="match status" value="1"/>
</dbReference>
<dbReference type="PROSITE" id="PS50215">
    <property type="entry name" value="ADAM_MEPRO"/>
    <property type="match status" value="1"/>
</dbReference>